<dbReference type="InterPro" id="IPR000073">
    <property type="entry name" value="AB_hydrolase_1"/>
</dbReference>
<dbReference type="RefSeq" id="WP_185075042.1">
    <property type="nucleotide sequence ID" value="NZ_JACHMB010000001.1"/>
</dbReference>
<dbReference type="AlphaFoldDB" id="A0A7W9GDJ0"/>
<evidence type="ECO:0000313" key="2">
    <source>
        <dbReference type="EMBL" id="MBB5781815.1"/>
    </source>
</evidence>
<dbReference type="PANTHER" id="PTHR43798">
    <property type="entry name" value="MONOACYLGLYCEROL LIPASE"/>
    <property type="match status" value="1"/>
</dbReference>
<dbReference type="Proteomes" id="UP000579153">
    <property type="component" value="Unassembled WGS sequence"/>
</dbReference>
<dbReference type="EC" id="3.7.1.17" evidence="2"/>
<reference evidence="2 3" key="1">
    <citation type="submission" date="2020-08" db="EMBL/GenBank/DDBJ databases">
        <title>Sequencing the genomes of 1000 actinobacteria strains.</title>
        <authorList>
            <person name="Klenk H.-P."/>
        </authorList>
    </citation>
    <scope>NUCLEOTIDE SEQUENCE [LARGE SCALE GENOMIC DNA]</scope>
    <source>
        <strain evidence="2 3">DSM 45507</strain>
    </source>
</reference>
<evidence type="ECO:0000259" key="1">
    <source>
        <dbReference type="Pfam" id="PF00561"/>
    </source>
</evidence>
<gene>
    <name evidence="2" type="ORF">HD596_008571</name>
</gene>
<proteinExistence type="predicted"/>
<name>A0A7W9GDJ0_9ACTN</name>
<dbReference type="PRINTS" id="PR00111">
    <property type="entry name" value="ABHYDROLASE"/>
</dbReference>
<protein>
    <submittedName>
        <fullName evidence="2">4,5:9,10-diseco-3-hydroxy-5,9, 17-trioxoandrosta-1(10),2-diene-4-oate hydrolase</fullName>
        <ecNumber evidence="2">3.7.1.17</ecNumber>
    </submittedName>
</protein>
<keyword evidence="3" id="KW-1185">Reference proteome</keyword>
<evidence type="ECO:0000313" key="3">
    <source>
        <dbReference type="Proteomes" id="UP000579153"/>
    </source>
</evidence>
<dbReference type="Gene3D" id="3.40.50.1820">
    <property type="entry name" value="alpha/beta hydrolase"/>
    <property type="match status" value="1"/>
</dbReference>
<keyword evidence="2" id="KW-0378">Hydrolase</keyword>
<feature type="domain" description="AB hydrolase-1" evidence="1">
    <location>
        <begin position="24"/>
        <end position="233"/>
    </location>
</feature>
<dbReference type="GO" id="GO:0102296">
    <property type="term" value="F:4,5-9,10-diseco-3-hydroxy-5,9,17-trioxoandrosta-1(10),2-diene-4-oate hydrolase activity"/>
    <property type="evidence" value="ECO:0007669"/>
    <property type="project" value="UniProtKB-EC"/>
</dbReference>
<comment type="caution">
    <text evidence="2">The sequence shown here is derived from an EMBL/GenBank/DDBJ whole genome shotgun (WGS) entry which is preliminary data.</text>
</comment>
<dbReference type="SUPFAM" id="SSF53474">
    <property type="entry name" value="alpha/beta-Hydrolases"/>
    <property type="match status" value="1"/>
</dbReference>
<dbReference type="EMBL" id="JACHMB010000001">
    <property type="protein sequence ID" value="MBB5781815.1"/>
    <property type="molecule type" value="Genomic_DNA"/>
</dbReference>
<sequence length="266" mass="29364">MLLHETYLDTEVIRFHYARAGNGPPVLLLPGSGGWKLTFQAMLEVLAPQYTVYALDPPGQGAMEILDRALSLGADGIARSIAGFLDGVGVRRPAIVGHSWGGGFALRFAELHPDRVARLALIAPGGLDVRDTWEFRLARLPLGGELAVRLALEGSARHLVRKSFAHRERVPKDRLDDYVHMMKSSRLRATLLADMLRMERSVRWSDTEQDLRLVNMPVLLLWGSEDRVLPASVEEHVVSGGGHSLHDDCPEETYALLLPFLGADHA</sequence>
<organism evidence="2 3">
    <name type="scientific">Nonomuraea jabiensis</name>
    <dbReference type="NCBI Taxonomy" id="882448"/>
    <lineage>
        <taxon>Bacteria</taxon>
        <taxon>Bacillati</taxon>
        <taxon>Actinomycetota</taxon>
        <taxon>Actinomycetes</taxon>
        <taxon>Streptosporangiales</taxon>
        <taxon>Streptosporangiaceae</taxon>
        <taxon>Nonomuraea</taxon>
    </lineage>
</organism>
<accession>A0A7W9GDJ0</accession>
<dbReference type="InterPro" id="IPR050266">
    <property type="entry name" value="AB_hydrolase_sf"/>
</dbReference>
<dbReference type="InterPro" id="IPR029058">
    <property type="entry name" value="AB_hydrolase_fold"/>
</dbReference>
<dbReference type="Pfam" id="PF00561">
    <property type="entry name" value="Abhydrolase_1"/>
    <property type="match status" value="1"/>
</dbReference>